<evidence type="ECO:0000313" key="9">
    <source>
        <dbReference type="Proteomes" id="UP000283805"/>
    </source>
</evidence>
<dbReference type="InterPro" id="IPR055438">
    <property type="entry name" value="AstE_AspA_cat"/>
</dbReference>
<dbReference type="GO" id="GO:0016788">
    <property type="term" value="F:hydrolase activity, acting on ester bonds"/>
    <property type="evidence" value="ECO:0007669"/>
    <property type="project" value="InterPro"/>
</dbReference>
<dbReference type="SUPFAM" id="SSF53187">
    <property type="entry name" value="Zn-dependent exopeptidases"/>
    <property type="match status" value="1"/>
</dbReference>
<dbReference type="OrthoDB" id="170089at2157"/>
<feature type="domain" description="Succinylglutamate desuccinylase/Aspartoacylase catalytic" evidence="7">
    <location>
        <begin position="72"/>
        <end position="166"/>
    </location>
</feature>
<keyword evidence="2" id="KW-0479">Metal-binding</keyword>
<accession>A0A419W0X0</accession>
<dbReference type="InterPro" id="IPR000601">
    <property type="entry name" value="PKD_dom"/>
</dbReference>
<dbReference type="InterPro" id="IPR013783">
    <property type="entry name" value="Ig-like_fold"/>
</dbReference>
<keyword evidence="9" id="KW-1185">Reference proteome</keyword>
<evidence type="ECO:0000259" key="7">
    <source>
        <dbReference type="Pfam" id="PF24827"/>
    </source>
</evidence>
<proteinExistence type="predicted"/>
<dbReference type="AlphaFoldDB" id="A0A419W0X0"/>
<organism evidence="8 9">
    <name type="scientific">Halopiger aswanensis</name>
    <dbReference type="NCBI Taxonomy" id="148449"/>
    <lineage>
        <taxon>Archaea</taxon>
        <taxon>Methanobacteriati</taxon>
        <taxon>Methanobacteriota</taxon>
        <taxon>Stenosarchaea group</taxon>
        <taxon>Halobacteria</taxon>
        <taxon>Halobacteriales</taxon>
        <taxon>Natrialbaceae</taxon>
        <taxon>Halopiger</taxon>
    </lineage>
</organism>
<sequence>MQRETLSRRSVLAIATGCTVAGVGATTVSGVLEDGTAAADTAEEDLSRESFSIMEGTSRETTVYVTEAPVEGPTVVVTGGMHGNEVAGYEAAGDIADWRIDAGTLVAIPEANAAAVEEGTRSGDDWGDLNRQFPEGSEPETDLARAIWDVLVEYDADVVVDLHESTGIYAGDPVDGVGQAIFHSDGAEAVETARAAAEYVNRTSVDDPELAFEIGPFSGPDTEPNGLLVHKAARDLGAESYLVETLSTDVDLETRVRWHLTIAEQLVADDLFPEDEPDNEHEPDVDEDADASDDDPAEGESDGTGDESDGDGENAADGTDENAGDAGADDASPIAKITTEPANAGDVALEPGQTVTLDATCSNAREGRLVCYEWDVGGNDQFDERGETLQVTAGDVGRDTVVLRVTDDADRTTTASITLSTD</sequence>
<dbReference type="Pfam" id="PF18911">
    <property type="entry name" value="PKD_4"/>
    <property type="match status" value="1"/>
</dbReference>
<feature type="region of interest" description="Disordered" evidence="5">
    <location>
        <begin position="269"/>
        <end position="331"/>
    </location>
</feature>
<evidence type="ECO:0000313" key="8">
    <source>
        <dbReference type="EMBL" id="RKD89145.1"/>
    </source>
</evidence>
<dbReference type="Proteomes" id="UP000283805">
    <property type="component" value="Unassembled WGS sequence"/>
</dbReference>
<dbReference type="Gene3D" id="3.40.630.10">
    <property type="entry name" value="Zn peptidases"/>
    <property type="match status" value="1"/>
</dbReference>
<evidence type="ECO:0000256" key="4">
    <source>
        <dbReference type="ARBA" id="ARBA00022833"/>
    </source>
</evidence>
<dbReference type="PROSITE" id="PS51318">
    <property type="entry name" value="TAT"/>
    <property type="match status" value="1"/>
</dbReference>
<dbReference type="GO" id="GO:0046872">
    <property type="term" value="F:metal ion binding"/>
    <property type="evidence" value="ECO:0007669"/>
    <property type="project" value="UniProtKB-KW"/>
</dbReference>
<evidence type="ECO:0000256" key="2">
    <source>
        <dbReference type="ARBA" id="ARBA00022723"/>
    </source>
</evidence>
<dbReference type="SUPFAM" id="SSF49299">
    <property type="entry name" value="PKD domain"/>
    <property type="match status" value="1"/>
</dbReference>
<evidence type="ECO:0000256" key="3">
    <source>
        <dbReference type="ARBA" id="ARBA00022801"/>
    </source>
</evidence>
<dbReference type="InterPro" id="IPR035986">
    <property type="entry name" value="PKD_dom_sf"/>
</dbReference>
<feature type="domain" description="PKD" evidence="6">
    <location>
        <begin position="345"/>
        <end position="417"/>
    </location>
</feature>
<keyword evidence="3" id="KW-0378">Hydrolase</keyword>
<dbReference type="InterPro" id="IPR053138">
    <property type="entry name" value="N-alpha-Ac-DABA_deacetylase"/>
</dbReference>
<dbReference type="PANTHER" id="PTHR37326">
    <property type="entry name" value="BLL3975 PROTEIN"/>
    <property type="match status" value="1"/>
</dbReference>
<dbReference type="Gene3D" id="2.60.40.10">
    <property type="entry name" value="Immunoglobulins"/>
    <property type="match status" value="1"/>
</dbReference>
<dbReference type="InterPro" id="IPR006311">
    <property type="entry name" value="TAT_signal"/>
</dbReference>
<evidence type="ECO:0000256" key="5">
    <source>
        <dbReference type="SAM" id="MobiDB-lite"/>
    </source>
</evidence>
<feature type="compositionally biased region" description="Acidic residues" evidence="5">
    <location>
        <begin position="271"/>
        <end position="323"/>
    </location>
</feature>
<dbReference type="RefSeq" id="WP_120246296.1">
    <property type="nucleotide sequence ID" value="NZ_RAPO01000004.1"/>
</dbReference>
<keyword evidence="4" id="KW-0862">Zinc</keyword>
<reference evidence="8 9" key="1">
    <citation type="submission" date="2018-09" db="EMBL/GenBank/DDBJ databases">
        <title>Genomic Encyclopedia of Archaeal and Bacterial Type Strains, Phase II (KMG-II): from individual species to whole genera.</title>
        <authorList>
            <person name="Goeker M."/>
        </authorList>
    </citation>
    <scope>NUCLEOTIDE SEQUENCE [LARGE SCALE GENOMIC DNA]</scope>
    <source>
        <strain evidence="8 9">DSM 13151</strain>
    </source>
</reference>
<dbReference type="Pfam" id="PF24827">
    <property type="entry name" value="AstE_AspA_cat"/>
    <property type="match status" value="1"/>
</dbReference>
<evidence type="ECO:0000259" key="6">
    <source>
        <dbReference type="Pfam" id="PF18911"/>
    </source>
</evidence>
<protein>
    <submittedName>
        <fullName evidence="8">Succinylglutamate desuccinylase/aspartoacylase family protein</fullName>
    </submittedName>
</protein>
<dbReference type="PANTHER" id="PTHR37326:SF1">
    <property type="entry name" value="BLL3975 PROTEIN"/>
    <property type="match status" value="1"/>
</dbReference>
<evidence type="ECO:0000256" key="1">
    <source>
        <dbReference type="ARBA" id="ARBA00001947"/>
    </source>
</evidence>
<comment type="caution">
    <text evidence="8">The sequence shown here is derived from an EMBL/GenBank/DDBJ whole genome shotgun (WGS) entry which is preliminary data.</text>
</comment>
<dbReference type="CDD" id="cd00146">
    <property type="entry name" value="PKD"/>
    <property type="match status" value="1"/>
</dbReference>
<dbReference type="EMBL" id="RAPO01000004">
    <property type="protein sequence ID" value="RKD89145.1"/>
    <property type="molecule type" value="Genomic_DNA"/>
</dbReference>
<name>A0A419W0X0_9EURY</name>
<gene>
    <name evidence="8" type="ORF">ATJ93_3971</name>
</gene>
<comment type="cofactor">
    <cofactor evidence="1">
        <name>Zn(2+)</name>
        <dbReference type="ChEBI" id="CHEBI:29105"/>
    </cofactor>
</comment>